<comment type="caution">
    <text evidence="2">The sequence shown here is derived from an EMBL/GenBank/DDBJ whole genome shotgun (WGS) entry which is preliminary data.</text>
</comment>
<evidence type="ECO:0008006" key="4">
    <source>
        <dbReference type="Google" id="ProtNLM"/>
    </source>
</evidence>
<feature type="transmembrane region" description="Helical" evidence="1">
    <location>
        <begin position="96"/>
        <end position="114"/>
    </location>
</feature>
<keyword evidence="1" id="KW-0812">Transmembrane</keyword>
<keyword evidence="3" id="KW-1185">Reference proteome</keyword>
<accession>A0ABS1D3A5</accession>
<dbReference type="RefSeq" id="WP_133219804.1">
    <property type="nucleotide sequence ID" value="NZ_NRSG01000258.1"/>
</dbReference>
<feature type="transmembrane region" description="Helical" evidence="1">
    <location>
        <begin position="65"/>
        <end position="84"/>
    </location>
</feature>
<dbReference type="EMBL" id="NRSG01000258">
    <property type="protein sequence ID" value="MBK1661153.1"/>
    <property type="molecule type" value="Genomic_DNA"/>
</dbReference>
<proteinExistence type="predicted"/>
<evidence type="ECO:0000313" key="3">
    <source>
        <dbReference type="Proteomes" id="UP000697995"/>
    </source>
</evidence>
<feature type="transmembrane region" description="Helical" evidence="1">
    <location>
        <begin position="40"/>
        <end position="58"/>
    </location>
</feature>
<sequence length="118" mass="11810">MLPLAIRLAALVPILAGGAGALTGAGFLGEAAGPATGSHLRYLSGLLLGLGLVAAWCAGDLRRRGAVFTALCGLVALGGAARLLGLMLEGVPPRPHVLALGMELGVVPGLWLWARAAR</sequence>
<evidence type="ECO:0000256" key="1">
    <source>
        <dbReference type="SAM" id="Phobius"/>
    </source>
</evidence>
<keyword evidence="1" id="KW-0472">Membrane</keyword>
<dbReference type="InterPro" id="IPR025597">
    <property type="entry name" value="DUF4345"/>
</dbReference>
<dbReference type="Proteomes" id="UP000697995">
    <property type="component" value="Unassembled WGS sequence"/>
</dbReference>
<dbReference type="Pfam" id="PF14248">
    <property type="entry name" value="DUF4345"/>
    <property type="match status" value="1"/>
</dbReference>
<protein>
    <recommendedName>
        <fullName evidence="4">DUF4345 domain-containing protein</fullName>
    </recommendedName>
</protein>
<name>A0ABS1D3A5_9PROT</name>
<organism evidence="2 3">
    <name type="scientific">Paracraurococcus ruber</name>
    <dbReference type="NCBI Taxonomy" id="77675"/>
    <lineage>
        <taxon>Bacteria</taxon>
        <taxon>Pseudomonadati</taxon>
        <taxon>Pseudomonadota</taxon>
        <taxon>Alphaproteobacteria</taxon>
        <taxon>Acetobacterales</taxon>
        <taxon>Roseomonadaceae</taxon>
        <taxon>Paracraurococcus</taxon>
    </lineage>
</organism>
<keyword evidence="1" id="KW-1133">Transmembrane helix</keyword>
<reference evidence="2 3" key="1">
    <citation type="journal article" date="2020" name="Microorganisms">
        <title>Osmotic Adaptation and Compatible Solute Biosynthesis of Phototrophic Bacteria as Revealed from Genome Analyses.</title>
        <authorList>
            <person name="Imhoff J.F."/>
            <person name="Rahn T."/>
            <person name="Kunzel S."/>
            <person name="Keller A."/>
            <person name="Neulinger S.C."/>
        </authorList>
    </citation>
    <scope>NUCLEOTIDE SEQUENCE [LARGE SCALE GENOMIC DNA]</scope>
    <source>
        <strain evidence="2 3">DSM 15382</strain>
    </source>
</reference>
<gene>
    <name evidence="2" type="ORF">CKO45_23355</name>
</gene>
<evidence type="ECO:0000313" key="2">
    <source>
        <dbReference type="EMBL" id="MBK1661153.1"/>
    </source>
</evidence>